<sequence>MATLTIRNLDDEVKQALRERAARHGVSMEEEARVLLRQLVQAPPPAQGKSAYQRIRDLVEPLGGIELEIPPRTEKAGERKVFDWLDDEE</sequence>
<gene>
    <name evidence="2" type="ORF">SAMN05877838_2818</name>
</gene>
<dbReference type="AlphaFoldDB" id="A0A286ICP7"/>
<dbReference type="GO" id="GO:0006355">
    <property type="term" value="P:regulation of DNA-templated transcription"/>
    <property type="evidence" value="ECO:0007669"/>
    <property type="project" value="InterPro"/>
</dbReference>
<dbReference type="InterPro" id="IPR013321">
    <property type="entry name" value="Arc_rbn_hlx_hlx"/>
</dbReference>
<protein>
    <submittedName>
        <fullName evidence="2">Plasmid stability protein</fullName>
    </submittedName>
</protein>
<dbReference type="SUPFAM" id="SSF47598">
    <property type="entry name" value="Ribbon-helix-helix"/>
    <property type="match status" value="1"/>
</dbReference>
<accession>A0A286ICP7</accession>
<dbReference type="OrthoDB" id="2389872at2"/>
<dbReference type="Pfam" id="PF22513">
    <property type="entry name" value="FitA-like_RHH"/>
    <property type="match status" value="1"/>
</dbReference>
<organism evidence="2 3">
    <name type="scientific">Hoeflea halophila</name>
    <dbReference type="NCBI Taxonomy" id="714899"/>
    <lineage>
        <taxon>Bacteria</taxon>
        <taxon>Pseudomonadati</taxon>
        <taxon>Pseudomonadota</taxon>
        <taxon>Alphaproteobacteria</taxon>
        <taxon>Hyphomicrobiales</taxon>
        <taxon>Rhizobiaceae</taxon>
        <taxon>Hoeflea</taxon>
    </lineage>
</organism>
<dbReference type="Gene3D" id="1.10.1220.10">
    <property type="entry name" value="Met repressor-like"/>
    <property type="match status" value="1"/>
</dbReference>
<dbReference type="InterPro" id="IPR010985">
    <property type="entry name" value="Ribbon_hlx_hlx"/>
</dbReference>
<dbReference type="InterPro" id="IPR053853">
    <property type="entry name" value="FitA-like_RHH"/>
</dbReference>
<dbReference type="RefSeq" id="WP_097108402.1">
    <property type="nucleotide sequence ID" value="NZ_OCPC01000004.1"/>
</dbReference>
<evidence type="ECO:0000313" key="2">
    <source>
        <dbReference type="EMBL" id="SOE17913.1"/>
    </source>
</evidence>
<keyword evidence="3" id="KW-1185">Reference proteome</keyword>
<name>A0A286ICP7_9HYPH</name>
<evidence type="ECO:0000259" key="1">
    <source>
        <dbReference type="Pfam" id="PF22513"/>
    </source>
</evidence>
<feature type="domain" description="Antitoxin FitA-like ribbon-helix-helix" evidence="1">
    <location>
        <begin position="2"/>
        <end position="40"/>
    </location>
</feature>
<evidence type="ECO:0000313" key="3">
    <source>
        <dbReference type="Proteomes" id="UP000219465"/>
    </source>
</evidence>
<dbReference type="Proteomes" id="UP000219465">
    <property type="component" value="Unassembled WGS sequence"/>
</dbReference>
<dbReference type="EMBL" id="OCPC01000004">
    <property type="protein sequence ID" value="SOE17913.1"/>
    <property type="molecule type" value="Genomic_DNA"/>
</dbReference>
<reference evidence="3" key="1">
    <citation type="submission" date="2017-08" db="EMBL/GenBank/DDBJ databases">
        <authorList>
            <person name="Varghese N."/>
            <person name="Submissions S."/>
        </authorList>
    </citation>
    <scope>NUCLEOTIDE SEQUENCE [LARGE SCALE GENOMIC DNA]</scope>
    <source>
        <strain evidence="3">KCTC 23107</strain>
    </source>
</reference>
<proteinExistence type="predicted"/>